<dbReference type="GO" id="GO:0031048">
    <property type="term" value="P:regulatory ncRNA-mediated heterochromatin formation"/>
    <property type="evidence" value="ECO:0007669"/>
    <property type="project" value="TreeGrafter"/>
</dbReference>
<comment type="similarity">
    <text evidence="2">Belongs to the NRDE2 family.</text>
</comment>
<dbReference type="PANTHER" id="PTHR13471:SF0">
    <property type="entry name" value="NUCLEAR EXOSOME REGULATOR NRDE2"/>
    <property type="match status" value="1"/>
</dbReference>
<dbReference type="InterPro" id="IPR013633">
    <property type="entry name" value="NRDE-2"/>
</dbReference>
<organism evidence="5 6">
    <name type="scientific">Bursaphelenchus okinawaensis</name>
    <dbReference type="NCBI Taxonomy" id="465554"/>
    <lineage>
        <taxon>Eukaryota</taxon>
        <taxon>Metazoa</taxon>
        <taxon>Ecdysozoa</taxon>
        <taxon>Nematoda</taxon>
        <taxon>Chromadorea</taxon>
        <taxon>Rhabditida</taxon>
        <taxon>Tylenchina</taxon>
        <taxon>Tylenchomorpha</taxon>
        <taxon>Aphelenchoidea</taxon>
        <taxon>Aphelenchoididae</taxon>
        <taxon>Bursaphelenchus</taxon>
    </lineage>
</organism>
<keyword evidence="6" id="KW-1185">Reference proteome</keyword>
<dbReference type="GO" id="GO:1902369">
    <property type="term" value="P:negative regulation of RNA catabolic process"/>
    <property type="evidence" value="ECO:0007669"/>
    <property type="project" value="TreeGrafter"/>
</dbReference>
<evidence type="ECO:0000256" key="1">
    <source>
        <dbReference type="ARBA" id="ARBA00004123"/>
    </source>
</evidence>
<evidence type="ECO:0000313" key="6">
    <source>
        <dbReference type="Proteomes" id="UP000614601"/>
    </source>
</evidence>
<evidence type="ECO:0000313" key="5">
    <source>
        <dbReference type="EMBL" id="CAD5211302.1"/>
    </source>
</evidence>
<reference evidence="5" key="1">
    <citation type="submission" date="2020-09" db="EMBL/GenBank/DDBJ databases">
        <authorList>
            <person name="Kikuchi T."/>
        </authorList>
    </citation>
    <scope>NUCLEOTIDE SEQUENCE</scope>
    <source>
        <strain evidence="5">SH1</strain>
    </source>
</reference>
<dbReference type="OrthoDB" id="5816204at2759"/>
<dbReference type="EMBL" id="CAJFDH010000002">
    <property type="protein sequence ID" value="CAD5211302.1"/>
    <property type="molecule type" value="Genomic_DNA"/>
</dbReference>
<comment type="caution">
    <text evidence="5">The sequence shown here is derived from an EMBL/GenBank/DDBJ whole genome shotgun (WGS) entry which is preliminary data.</text>
</comment>
<keyword evidence="3" id="KW-0539">Nucleus</keyword>
<evidence type="ECO:0000256" key="2">
    <source>
        <dbReference type="ARBA" id="ARBA00009265"/>
    </source>
</evidence>
<name>A0A811K5P5_9BILA</name>
<proteinExistence type="inferred from homology"/>
<feature type="compositionally biased region" description="Basic residues" evidence="4">
    <location>
        <begin position="57"/>
        <end position="82"/>
    </location>
</feature>
<comment type="subcellular location">
    <subcellularLocation>
        <location evidence="1">Nucleus</location>
    </subcellularLocation>
</comment>
<evidence type="ECO:0000256" key="4">
    <source>
        <dbReference type="SAM" id="MobiDB-lite"/>
    </source>
</evidence>
<accession>A0A811K5P5</accession>
<protein>
    <submittedName>
        <fullName evidence="5">Uncharacterized protein</fullName>
    </submittedName>
</protein>
<feature type="region of interest" description="Disordered" evidence="4">
    <location>
        <begin position="36"/>
        <end position="91"/>
    </location>
</feature>
<gene>
    <name evidence="5" type="ORF">BOKJ2_LOCUS3626</name>
</gene>
<feature type="compositionally biased region" description="Basic and acidic residues" evidence="4">
    <location>
        <begin position="36"/>
        <end position="46"/>
    </location>
</feature>
<sequence length="1048" mass="121729">MFNSAKGRIPVIEDVASTSTNYSTFQAFEDLHREDISSDESDKTGSDIEITGEIVRTKKQKKEKKHKKNKKQTKERKRKRRSSSSSDIIECPPAKVRDVEEERVDNYTFTQNVKKYGLPVSSQAFISLKHPRSVIDNLYPGQYYDNSDRYFSSKVTGNTVSVATERVFTPRLYDYSATYIPLSTTPADEETWRSEVLKDFQSDMSSEEFDALMESKMVGYDNLSPDEQRMLVRASLKKDERSRKAWERFLEFEEKLITERIKNSAGSSAVMMIPHYERKVEILKEAISKVRKPDKLYFNLLLLETTVKWKGINDESVTTLWNKIQSLNPNEPDVSRFMIKRNINHLSTFLYKMGLSAYEKMFYQMMNIYSGSFVSHRPVASTASFILELMNNRCRFLIESGYVHLAVASLQCALEFLCFCPARLQNIKDKIAAFSKFWKSGAPRIGDSNAKGWKDTKLEEIDLKMYMSEEKLSTNMEYEELTRKERGIIGAVNIDRSSGLSFFWHEFEKTRMSYFWRPLRVPNAAREFEGEFRFVSFDEIAILLRDYGDLNVEEIVFSLLRVFGVIDPLGEEDTQQNAFYNYLPQMKFTRLLPDENFSEFVSNLLILLAKSPHVDTTRCLVALVKTTERRLLQTETITTEAIKVIKELHKKLPTISQISSHIAFFHILDALAAFSHLPSQYAGVTLAEYDKDEAHVKRKKNVITSFLTYLNQNPFSMAKDVQQQLILEAVFRCCVKLPSRNSKGNSEINRLRLLTFLVLGKIKHFLDVKTVLTKSDIQKATEIWNTNFKSFMEVEAESQEKCLDNVSTIFFKLFNIFAYESTGECLFANSAYDEFSTNDVHRVNFRLDFTKELMENNLIDLKMYTLMVENAMKQYSTDLHVQKHFMAVLSYKSCHTLGLIKFEYKDITLRNQMVLCRIAAVQKKILNIKDTPDTRPIVDAYKKWLRTFIQESLEMLTDTIVPETFIWRYLIAIELERKQYLAAERLYTESMINCPYGKSLVMFATQNVHAPDKLVLTNQNLAEKTHITLHTLPEEAQIARDEMMRRPH</sequence>
<dbReference type="EMBL" id="CAJFCW020000002">
    <property type="protein sequence ID" value="CAG9093141.1"/>
    <property type="molecule type" value="Genomic_DNA"/>
</dbReference>
<dbReference type="AlphaFoldDB" id="A0A811K5P5"/>
<dbReference type="GO" id="GO:0071013">
    <property type="term" value="C:catalytic step 2 spliceosome"/>
    <property type="evidence" value="ECO:0007669"/>
    <property type="project" value="TreeGrafter"/>
</dbReference>
<dbReference type="Proteomes" id="UP000614601">
    <property type="component" value="Unassembled WGS sequence"/>
</dbReference>
<dbReference type="Proteomes" id="UP000783686">
    <property type="component" value="Unassembled WGS sequence"/>
</dbReference>
<dbReference type="Pfam" id="PF08424">
    <property type="entry name" value="NRDE-2"/>
    <property type="match status" value="1"/>
</dbReference>
<dbReference type="PANTHER" id="PTHR13471">
    <property type="entry name" value="TETRATRICOPEPTIDE-LIKE HELICAL"/>
    <property type="match status" value="1"/>
</dbReference>
<evidence type="ECO:0000256" key="3">
    <source>
        <dbReference type="ARBA" id="ARBA00023242"/>
    </source>
</evidence>